<evidence type="ECO:0000256" key="1">
    <source>
        <dbReference type="SAM" id="Phobius"/>
    </source>
</evidence>
<comment type="caution">
    <text evidence="2">The sequence shown here is derived from an EMBL/GenBank/DDBJ whole genome shotgun (WGS) entry which is preliminary data.</text>
</comment>
<organism evidence="2">
    <name type="scientific">marine sediment metagenome</name>
    <dbReference type="NCBI Taxonomy" id="412755"/>
    <lineage>
        <taxon>unclassified sequences</taxon>
        <taxon>metagenomes</taxon>
        <taxon>ecological metagenomes</taxon>
    </lineage>
</organism>
<dbReference type="EMBL" id="BARU01005828">
    <property type="protein sequence ID" value="GAH41939.1"/>
    <property type="molecule type" value="Genomic_DNA"/>
</dbReference>
<gene>
    <name evidence="2" type="ORF">S03H2_11416</name>
</gene>
<keyword evidence="1" id="KW-1133">Transmembrane helix</keyword>
<evidence type="ECO:0000313" key="2">
    <source>
        <dbReference type="EMBL" id="GAH41939.1"/>
    </source>
</evidence>
<feature type="transmembrane region" description="Helical" evidence="1">
    <location>
        <begin position="12"/>
        <end position="33"/>
    </location>
</feature>
<proteinExistence type="predicted"/>
<sequence>MYFVDPEFLKSILDFLIVYKWFVIIGLISFSGIQTADYLLLKPNEKLIF</sequence>
<keyword evidence="1" id="KW-0472">Membrane</keyword>
<reference evidence="2" key="1">
    <citation type="journal article" date="2014" name="Front. Microbiol.">
        <title>High frequency of phylogenetically diverse reductive dehalogenase-homologous genes in deep subseafloor sedimentary metagenomes.</title>
        <authorList>
            <person name="Kawai M."/>
            <person name="Futagami T."/>
            <person name="Toyoda A."/>
            <person name="Takaki Y."/>
            <person name="Nishi S."/>
            <person name="Hori S."/>
            <person name="Arai W."/>
            <person name="Tsubouchi T."/>
            <person name="Morono Y."/>
            <person name="Uchiyama I."/>
            <person name="Ito T."/>
            <person name="Fujiyama A."/>
            <person name="Inagaki F."/>
            <person name="Takami H."/>
        </authorList>
    </citation>
    <scope>NUCLEOTIDE SEQUENCE</scope>
    <source>
        <strain evidence="2">Expedition CK06-06</strain>
    </source>
</reference>
<keyword evidence="1" id="KW-0812">Transmembrane</keyword>
<protein>
    <submittedName>
        <fullName evidence="2">Uncharacterized protein</fullName>
    </submittedName>
</protein>
<name>X1GJZ2_9ZZZZ</name>
<accession>X1GJZ2</accession>
<dbReference type="AlphaFoldDB" id="X1GJZ2"/>